<keyword evidence="1" id="KW-0004">4Fe-4S</keyword>
<dbReference type="Pfam" id="PF04015">
    <property type="entry name" value="DUF362"/>
    <property type="match status" value="1"/>
</dbReference>
<reference evidence="6" key="1">
    <citation type="submission" date="2020-10" db="EMBL/GenBank/DDBJ databases">
        <authorList>
            <person name="Gilroy R."/>
        </authorList>
    </citation>
    <scope>NUCLEOTIDE SEQUENCE</scope>
    <source>
        <strain evidence="6">6919</strain>
    </source>
</reference>
<organism evidence="6 7">
    <name type="scientific">Candidatus Limisoma faecipullorum</name>
    <dbReference type="NCBI Taxonomy" id="2840854"/>
    <lineage>
        <taxon>Bacteria</taxon>
        <taxon>Pseudomonadati</taxon>
        <taxon>Bacteroidota</taxon>
        <taxon>Bacteroidia</taxon>
        <taxon>Bacteroidales</taxon>
        <taxon>Candidatus Limisoma</taxon>
    </lineage>
</organism>
<evidence type="ECO:0000313" key="7">
    <source>
        <dbReference type="Proteomes" id="UP000823598"/>
    </source>
</evidence>
<evidence type="ECO:0000256" key="1">
    <source>
        <dbReference type="ARBA" id="ARBA00022485"/>
    </source>
</evidence>
<keyword evidence="3" id="KW-0408">Iron</keyword>
<dbReference type="PANTHER" id="PTHR43687:SF1">
    <property type="entry name" value="FERREDOXIN III"/>
    <property type="match status" value="1"/>
</dbReference>
<dbReference type="PANTHER" id="PTHR43687">
    <property type="entry name" value="ADENYLYLSULFATE REDUCTASE, BETA SUBUNIT"/>
    <property type="match status" value="1"/>
</dbReference>
<keyword evidence="2" id="KW-0479">Metal-binding</keyword>
<feature type="domain" description="4Fe-4S ferredoxin-type" evidence="5">
    <location>
        <begin position="225"/>
        <end position="254"/>
    </location>
</feature>
<evidence type="ECO:0000256" key="3">
    <source>
        <dbReference type="ARBA" id="ARBA00023004"/>
    </source>
</evidence>
<protein>
    <submittedName>
        <fullName evidence="6">DUF362 domain-containing protein</fullName>
    </submittedName>
</protein>
<proteinExistence type="predicted"/>
<dbReference type="InterPro" id="IPR017896">
    <property type="entry name" value="4Fe4S_Fe-S-bd"/>
</dbReference>
<name>A0A9D9IR86_9BACT</name>
<evidence type="ECO:0000256" key="2">
    <source>
        <dbReference type="ARBA" id="ARBA00022723"/>
    </source>
</evidence>
<gene>
    <name evidence="6" type="ORF">IAB88_07360</name>
</gene>
<dbReference type="GO" id="GO:0046872">
    <property type="term" value="F:metal ion binding"/>
    <property type="evidence" value="ECO:0007669"/>
    <property type="project" value="UniProtKB-KW"/>
</dbReference>
<dbReference type="Proteomes" id="UP000823598">
    <property type="component" value="Unassembled WGS sequence"/>
</dbReference>
<dbReference type="Gene3D" id="3.30.70.20">
    <property type="match status" value="1"/>
</dbReference>
<evidence type="ECO:0000313" key="6">
    <source>
        <dbReference type="EMBL" id="MBO8476796.1"/>
    </source>
</evidence>
<dbReference type="GO" id="GO:0051539">
    <property type="term" value="F:4 iron, 4 sulfur cluster binding"/>
    <property type="evidence" value="ECO:0007669"/>
    <property type="project" value="UniProtKB-KW"/>
</dbReference>
<feature type="domain" description="4Fe-4S ferredoxin-type" evidence="5">
    <location>
        <begin position="194"/>
        <end position="223"/>
    </location>
</feature>
<accession>A0A9D9IR86</accession>
<dbReference type="AlphaFoldDB" id="A0A9D9IR86"/>
<dbReference type="InterPro" id="IPR050572">
    <property type="entry name" value="Fe-S_Ferredoxin"/>
</dbReference>
<reference evidence="6" key="2">
    <citation type="journal article" date="2021" name="PeerJ">
        <title>Extensive microbial diversity within the chicken gut microbiome revealed by metagenomics and culture.</title>
        <authorList>
            <person name="Gilroy R."/>
            <person name="Ravi A."/>
            <person name="Getino M."/>
            <person name="Pursley I."/>
            <person name="Horton D.L."/>
            <person name="Alikhan N.F."/>
            <person name="Baker D."/>
            <person name="Gharbi K."/>
            <person name="Hall N."/>
            <person name="Watson M."/>
            <person name="Adriaenssens E.M."/>
            <person name="Foster-Nyarko E."/>
            <person name="Jarju S."/>
            <person name="Secka A."/>
            <person name="Antonio M."/>
            <person name="Oren A."/>
            <person name="Chaudhuri R.R."/>
            <person name="La Ragione R."/>
            <person name="Hildebrand F."/>
            <person name="Pallen M.J."/>
        </authorList>
    </citation>
    <scope>NUCLEOTIDE SEQUENCE</scope>
    <source>
        <strain evidence="6">6919</strain>
    </source>
</reference>
<dbReference type="Gene3D" id="3.40.50.11440">
    <property type="match status" value="1"/>
</dbReference>
<dbReference type="InterPro" id="IPR007160">
    <property type="entry name" value="DUF362"/>
</dbReference>
<dbReference type="SUPFAM" id="SSF54862">
    <property type="entry name" value="4Fe-4S ferredoxins"/>
    <property type="match status" value="1"/>
</dbReference>
<dbReference type="PROSITE" id="PS51379">
    <property type="entry name" value="4FE4S_FER_2"/>
    <property type="match status" value="2"/>
</dbReference>
<comment type="caution">
    <text evidence="6">The sequence shown here is derived from an EMBL/GenBank/DDBJ whole genome shotgun (WGS) entry which is preliminary data.</text>
</comment>
<dbReference type="EMBL" id="JADIMC010000084">
    <property type="protein sequence ID" value="MBO8476796.1"/>
    <property type="molecule type" value="Genomic_DNA"/>
</dbReference>
<dbReference type="Pfam" id="PF12838">
    <property type="entry name" value="Fer4_7"/>
    <property type="match status" value="1"/>
</dbReference>
<sequence length="382" mass="41547">MGELENKGISKVFFTNFRCKPDEGPVDKLKRLIKSAGFGDVDMDGKFVAVKMHFGELGNMAYLRPNYAKAVADFVVKCGGKPFLTDCNTLYPGSRKNAIEHLYCAWENGFTPLSAGCPVIIGDGLKGTDDVAVPVVGGEYVKDAKIGRAVMDADIFVSLTHFKGHEMTGFGGAIKNIGMGCGSRAGKKEQHCNGKAIIDEEACRGCKRCMSECANNGLVFDEKRRKMTVNQDNCVGCGRCIGACNFDAIDFAQDAAVKELNCRMAEYAKAVVYGRPNFHISLVCDVSPTCDCHAGNDAPIIADVGMFASFDPLALDQACVDACLKQTPLPGSQLTDEMENPHFCDHHDHFDNTNPNAEYKTCLEHAEKIGLGSRKYELVYVK</sequence>
<evidence type="ECO:0000256" key="4">
    <source>
        <dbReference type="ARBA" id="ARBA00023014"/>
    </source>
</evidence>
<keyword evidence="4" id="KW-0411">Iron-sulfur</keyword>
<evidence type="ECO:0000259" key="5">
    <source>
        <dbReference type="PROSITE" id="PS51379"/>
    </source>
</evidence>